<sequence>MIHVAVLLTVFNRREKTLSCLERLFSQDRPSVRLTVHLLDDGSTDETSSAVHERFPEVVVLQGDGGCYWNGGMRRAWEDAVELQPDFFLWLNDDTELDADALTKLLRTSAFFADQAIVVGSTRDAQTGGLTYGGVVRPYPLKPLYFERVTPSDRPGSAETMNGNCVLIPGAVAKAVGNLSHEFSHGMGDFDYGLRARQEGFEIWVAPGFVGTCSRNQEAGTWQDRTLPRRVRWQKIRSIKGLPPREWIQFARRHAGLFWPLHWVAPYARVLVSPQRRTK</sequence>
<evidence type="ECO:0000256" key="3">
    <source>
        <dbReference type="ARBA" id="ARBA00022679"/>
    </source>
</evidence>
<dbReference type="InterPro" id="IPR029044">
    <property type="entry name" value="Nucleotide-diphossugar_trans"/>
</dbReference>
<evidence type="ECO:0000313" key="4">
    <source>
        <dbReference type="EMBL" id="AFZ69515.1"/>
    </source>
</evidence>
<dbReference type="PANTHER" id="PTHR43179">
    <property type="entry name" value="RHAMNOSYLTRANSFERASE WBBL"/>
    <property type="match status" value="1"/>
</dbReference>
<proteinExistence type="inferred from homology"/>
<dbReference type="KEGG" id="dpd:Deipe_4148"/>
<evidence type="ECO:0000256" key="2">
    <source>
        <dbReference type="ARBA" id="ARBA00022676"/>
    </source>
</evidence>
<organism evidence="4 5">
    <name type="scientific">Deinococcus peraridilitoris (strain DSM 19664 / LMG 22246 / CIP 109416 / KR-200)</name>
    <dbReference type="NCBI Taxonomy" id="937777"/>
    <lineage>
        <taxon>Bacteria</taxon>
        <taxon>Thermotogati</taxon>
        <taxon>Deinococcota</taxon>
        <taxon>Deinococci</taxon>
        <taxon>Deinococcales</taxon>
        <taxon>Deinococcaceae</taxon>
        <taxon>Deinococcus</taxon>
    </lineage>
</organism>
<reference evidence="5" key="1">
    <citation type="submission" date="2012-03" db="EMBL/GenBank/DDBJ databases">
        <title>Complete sequence of plasmid 1 of Deinococcus peraridilitoris DSM 19664.</title>
        <authorList>
            <person name="Lucas S."/>
            <person name="Copeland A."/>
            <person name="Lapidus A."/>
            <person name="Glavina del Rio T."/>
            <person name="Dalin E."/>
            <person name="Tice H."/>
            <person name="Bruce D."/>
            <person name="Goodwin L."/>
            <person name="Pitluck S."/>
            <person name="Peters L."/>
            <person name="Mikhailova N."/>
            <person name="Lu M."/>
            <person name="Kyrpides N."/>
            <person name="Mavromatis K."/>
            <person name="Ivanova N."/>
            <person name="Brettin T."/>
            <person name="Detter J.C."/>
            <person name="Han C."/>
            <person name="Larimer F."/>
            <person name="Land M."/>
            <person name="Hauser L."/>
            <person name="Markowitz V."/>
            <person name="Cheng J.-F."/>
            <person name="Hugenholtz P."/>
            <person name="Woyke T."/>
            <person name="Wu D."/>
            <person name="Pukall R."/>
            <person name="Steenblock K."/>
            <person name="Brambilla E."/>
            <person name="Klenk H.-P."/>
            <person name="Eisen J.A."/>
        </authorList>
    </citation>
    <scope>NUCLEOTIDE SEQUENCE [LARGE SCALE GENOMIC DNA]</scope>
    <source>
        <strain evidence="5">DSM 19664 / LMG 22246 / CIP 109416 / KR-200</strain>
        <plasmid evidence="5">Plasmid pDEIPE01</plasmid>
    </source>
</reference>
<evidence type="ECO:0000313" key="5">
    <source>
        <dbReference type="Proteomes" id="UP000010467"/>
    </source>
</evidence>
<dbReference type="OrthoDB" id="9806824at2"/>
<dbReference type="Gene3D" id="3.90.550.10">
    <property type="entry name" value="Spore Coat Polysaccharide Biosynthesis Protein SpsA, Chain A"/>
    <property type="match status" value="1"/>
</dbReference>
<dbReference type="Pfam" id="PF13641">
    <property type="entry name" value="Glyco_tranf_2_3"/>
    <property type="match status" value="1"/>
</dbReference>
<keyword evidence="5" id="KW-1185">Reference proteome</keyword>
<dbReference type="HOGENOM" id="CLU_023845_5_1_0"/>
<protein>
    <submittedName>
        <fullName evidence="4">Putative glycosyltransferase</fullName>
    </submittedName>
</protein>
<dbReference type="SUPFAM" id="SSF53448">
    <property type="entry name" value="Nucleotide-diphospho-sugar transferases"/>
    <property type="match status" value="1"/>
</dbReference>
<geneLocation type="plasmid" evidence="4 5">
    <name>pDEIPE01</name>
</geneLocation>
<comment type="similarity">
    <text evidence="1">Belongs to the glycosyltransferase 2 family.</text>
</comment>
<gene>
    <name evidence="4" type="ordered locus">Deipe_4148</name>
</gene>
<dbReference type="GO" id="GO:0016757">
    <property type="term" value="F:glycosyltransferase activity"/>
    <property type="evidence" value="ECO:0007669"/>
    <property type="project" value="UniProtKB-KW"/>
</dbReference>
<keyword evidence="2" id="KW-0328">Glycosyltransferase</keyword>
<name>L0A8X4_DEIPD</name>
<dbReference type="PANTHER" id="PTHR43179:SF12">
    <property type="entry name" value="GALACTOFURANOSYLTRANSFERASE GLFT2"/>
    <property type="match status" value="1"/>
</dbReference>
<dbReference type="RefSeq" id="WP_015231416.1">
    <property type="nucleotide sequence ID" value="NC_019789.1"/>
</dbReference>
<dbReference type="EMBL" id="CP003383">
    <property type="protein sequence ID" value="AFZ69515.1"/>
    <property type="molecule type" value="Genomic_DNA"/>
</dbReference>
<keyword evidence="4" id="KW-0614">Plasmid</keyword>
<dbReference type="AlphaFoldDB" id="L0A8X4"/>
<keyword evidence="3 4" id="KW-0808">Transferase</keyword>
<dbReference type="Proteomes" id="UP000010467">
    <property type="component" value="Plasmid pDEIPE01"/>
</dbReference>
<evidence type="ECO:0000256" key="1">
    <source>
        <dbReference type="ARBA" id="ARBA00006739"/>
    </source>
</evidence>
<accession>L0A8X4</accession>